<reference evidence="2" key="1">
    <citation type="submission" date="2020-12" db="EMBL/GenBank/DDBJ databases">
        <title>M. sibirica DSM 26468T genome.</title>
        <authorList>
            <person name="Thieme N."/>
            <person name="Rettenmaier R."/>
            <person name="Zverlov V."/>
            <person name="Liebl W."/>
        </authorList>
    </citation>
    <scope>NUCLEOTIDE SEQUENCE</scope>
    <source>
        <strain evidence="2">DSM 26468</strain>
    </source>
</reference>
<organism evidence="2 3">
    <name type="scientific">Mobilitalea sibirica</name>
    <dbReference type="NCBI Taxonomy" id="1462919"/>
    <lineage>
        <taxon>Bacteria</taxon>
        <taxon>Bacillati</taxon>
        <taxon>Bacillota</taxon>
        <taxon>Clostridia</taxon>
        <taxon>Lachnospirales</taxon>
        <taxon>Lachnospiraceae</taxon>
        <taxon>Mobilitalea</taxon>
    </lineage>
</organism>
<protein>
    <submittedName>
        <fullName evidence="2">GNAT family N-acetyltransferase</fullName>
    </submittedName>
</protein>
<evidence type="ECO:0000259" key="1">
    <source>
        <dbReference type="PROSITE" id="PS51186"/>
    </source>
</evidence>
<name>A0A8J7L305_9FIRM</name>
<dbReference type="PROSITE" id="PS51186">
    <property type="entry name" value="GNAT"/>
    <property type="match status" value="1"/>
</dbReference>
<proteinExistence type="predicted"/>
<dbReference type="SUPFAM" id="SSF55729">
    <property type="entry name" value="Acyl-CoA N-acyltransferases (Nat)"/>
    <property type="match status" value="1"/>
</dbReference>
<dbReference type="InterPro" id="IPR016181">
    <property type="entry name" value="Acyl_CoA_acyltransferase"/>
</dbReference>
<accession>A0A8J7L305</accession>
<dbReference type="InterPro" id="IPR000182">
    <property type="entry name" value="GNAT_dom"/>
</dbReference>
<evidence type="ECO:0000313" key="2">
    <source>
        <dbReference type="EMBL" id="MBH1941543.1"/>
    </source>
</evidence>
<dbReference type="Proteomes" id="UP000623269">
    <property type="component" value="Unassembled WGS sequence"/>
</dbReference>
<dbReference type="EMBL" id="JAEAGR010000012">
    <property type="protein sequence ID" value="MBH1941543.1"/>
    <property type="molecule type" value="Genomic_DNA"/>
</dbReference>
<keyword evidence="3" id="KW-1185">Reference proteome</keyword>
<dbReference type="RefSeq" id="WP_197661791.1">
    <property type="nucleotide sequence ID" value="NZ_JAEAGR010000012.1"/>
</dbReference>
<sequence length="157" mass="18148">MYVISPMDLNAACHIAKWEYEDIYAVYSFKENEETIKELLNGDYYMAHNNQNEIIGYYCFGKSAQIPVKQTEAYTSCFLDIGFGMRPDLCGKGLGYDFLKSGIEYSINHFNAKKYRLTVATFNKRAIALYNKIGFKKVNTVQHLISNNKFEIMVLQE</sequence>
<dbReference type="Gene3D" id="3.40.630.30">
    <property type="match status" value="1"/>
</dbReference>
<dbReference type="AlphaFoldDB" id="A0A8J7L305"/>
<dbReference type="Pfam" id="PF00583">
    <property type="entry name" value="Acetyltransf_1"/>
    <property type="match status" value="1"/>
</dbReference>
<feature type="domain" description="N-acetyltransferase" evidence="1">
    <location>
        <begin position="1"/>
        <end position="157"/>
    </location>
</feature>
<dbReference type="GO" id="GO:0016747">
    <property type="term" value="F:acyltransferase activity, transferring groups other than amino-acyl groups"/>
    <property type="evidence" value="ECO:0007669"/>
    <property type="project" value="InterPro"/>
</dbReference>
<comment type="caution">
    <text evidence="2">The sequence shown here is derived from an EMBL/GenBank/DDBJ whole genome shotgun (WGS) entry which is preliminary data.</text>
</comment>
<evidence type="ECO:0000313" key="3">
    <source>
        <dbReference type="Proteomes" id="UP000623269"/>
    </source>
</evidence>
<gene>
    <name evidence="2" type="ORF">I5677_11620</name>
</gene>